<organism evidence="13">
    <name type="scientific">Tanacetum cinerariifolium</name>
    <name type="common">Dalmatian daisy</name>
    <name type="synonym">Chrysanthemum cinerariifolium</name>
    <dbReference type="NCBI Taxonomy" id="118510"/>
    <lineage>
        <taxon>Eukaryota</taxon>
        <taxon>Viridiplantae</taxon>
        <taxon>Streptophyta</taxon>
        <taxon>Embryophyta</taxon>
        <taxon>Tracheophyta</taxon>
        <taxon>Spermatophyta</taxon>
        <taxon>Magnoliopsida</taxon>
        <taxon>eudicotyledons</taxon>
        <taxon>Gunneridae</taxon>
        <taxon>Pentapetalae</taxon>
        <taxon>asterids</taxon>
        <taxon>campanulids</taxon>
        <taxon>Asterales</taxon>
        <taxon>Asteraceae</taxon>
        <taxon>Asteroideae</taxon>
        <taxon>Anthemideae</taxon>
        <taxon>Anthemidinae</taxon>
        <taxon>Tanacetum</taxon>
    </lineage>
</organism>
<dbReference type="InterPro" id="IPR044778">
    <property type="entry name" value="MFS_STP/MST-like_plant"/>
</dbReference>
<dbReference type="InterPro" id="IPR020846">
    <property type="entry name" value="MFS_dom"/>
</dbReference>
<dbReference type="PRINTS" id="PR00171">
    <property type="entry name" value="SUGRTRNSPORT"/>
</dbReference>
<keyword evidence="6" id="KW-0769">Symport</keyword>
<dbReference type="SUPFAM" id="SSF103473">
    <property type="entry name" value="MFS general substrate transporter"/>
    <property type="match status" value="1"/>
</dbReference>
<name>A0A699GN89_TANCI</name>
<dbReference type="GO" id="GO:0016020">
    <property type="term" value="C:membrane"/>
    <property type="evidence" value="ECO:0007669"/>
    <property type="project" value="UniProtKB-SubCell"/>
</dbReference>
<comment type="caution">
    <text evidence="13">The sequence shown here is derived from an EMBL/GenBank/DDBJ whole genome shotgun (WGS) entry which is preliminary data.</text>
</comment>
<feature type="transmembrane region" description="Helical" evidence="11">
    <location>
        <begin position="23"/>
        <end position="43"/>
    </location>
</feature>
<evidence type="ECO:0000256" key="3">
    <source>
        <dbReference type="ARBA" id="ARBA00022448"/>
    </source>
</evidence>
<feature type="transmembrane region" description="Helical" evidence="11">
    <location>
        <begin position="385"/>
        <end position="405"/>
    </location>
</feature>
<dbReference type="PROSITE" id="PS50850">
    <property type="entry name" value="MFS"/>
    <property type="match status" value="1"/>
</dbReference>
<evidence type="ECO:0000256" key="6">
    <source>
        <dbReference type="ARBA" id="ARBA00022847"/>
    </source>
</evidence>
<dbReference type="Gene3D" id="1.20.1250.20">
    <property type="entry name" value="MFS general substrate transporter like domains"/>
    <property type="match status" value="1"/>
</dbReference>
<evidence type="ECO:0000256" key="7">
    <source>
        <dbReference type="ARBA" id="ARBA00022989"/>
    </source>
</evidence>
<dbReference type="InterPro" id="IPR005828">
    <property type="entry name" value="MFS_sugar_transport-like"/>
</dbReference>
<feature type="transmembrane region" description="Helical" evidence="11">
    <location>
        <begin position="322"/>
        <end position="344"/>
    </location>
</feature>
<dbReference type="PROSITE" id="PS00217">
    <property type="entry name" value="SUGAR_TRANSPORT_2"/>
    <property type="match status" value="1"/>
</dbReference>
<keyword evidence="7 11" id="KW-1133">Transmembrane helix</keyword>
<sequence>MAGGSFAPSGVAKDRAEQYQGKVTTYVIIACIVAAVGGSIFGYDIGISGGVTSMDAFLKKFFPHVYEKKKHSHESNYCKFNDQGLAAFTSSLYLAGLVASLFASPVTRNYGRRISIICGGISFLVGAALNAAAVNFAMLLCGRIMLGVGIGFGNQAIPLYLSEMAPTHLRGGLNMMFQLATTLGIFSANMINYGTSKLDQWGWRLSLGLAAAPALLMTVGGILLPETPNSLIEQGSKEKGRKVLERIRGTQNVDAEFADMVDASELANSIKHPFRNILKRNNRPQLVMAIFMPTFQILTGINSILFYAPVLFQSMGFKGNASLYSSALTGAVLCLSTLVSIATVDKLGRRVLLIGGGIQMIICQVIVGIILGLKFGNDQELSQTYSVVVVVVICLFVAAFGWSWGPLGWTVPSEIFPLETRSAGQSITVAVNLFFTFIIAQSFLSLLCGLKFGLFLFFAGWITIMTIFVYVFLPETKGVPIEEMMLLWQRHWFWKKIVSGNPEEDESFERQRNSLGTITTKHRFHHKSVSLDDIKMVKNAMDVIFLHSCIVYAWSYWDSLLHLGSESVRLKAGLRVILKKKCSSSLLDRRNRNWVLSWNGCKKTVECVACLLGRWNRSRGTEINRWECVKRTEKICQSSCFGFGMFCGCKKTVQCVACLLGRWNRMTSKQAALIRFVLRVKKEGSCFLDRWKGALGTSLGEDVRGCDVMMTASEEKEELIIYLAATKEAISDVLMTERDGKQMHVYFVSRVLQDPKINYTPMEKLILALKKRGRQEPYTARQEDMSWQMESCTKGSGEVKFLIVVIDYFTKWIEAKPAATITGARIKNNGETLFSLTYGTKAVILVKIGMPTLRTAEVDMVKNDEALEIKLDLLEEKREQAAIQEAKSKAKMEKYYNARVHNTSFKPGNLVYQNNEASHADDGGKLEPKRSASFGSISKTWSLEIERGGTTSKDVKVVEIVVMGLVVTGVAEVR</sequence>
<evidence type="ECO:0000256" key="4">
    <source>
        <dbReference type="ARBA" id="ARBA00022597"/>
    </source>
</evidence>
<dbReference type="Pfam" id="PF00083">
    <property type="entry name" value="Sugar_tr"/>
    <property type="match status" value="1"/>
</dbReference>
<dbReference type="InterPro" id="IPR005829">
    <property type="entry name" value="Sugar_transporter_CS"/>
</dbReference>
<proteinExistence type="inferred from homology"/>
<feature type="transmembrane region" description="Helical" evidence="11">
    <location>
        <begin position="173"/>
        <end position="191"/>
    </location>
</feature>
<dbReference type="InterPro" id="IPR003663">
    <property type="entry name" value="Sugar/inositol_transpt"/>
</dbReference>
<comment type="similarity">
    <text evidence="2">Belongs to the major facilitator superfamily. Sugar transporter (TC 2.A.1.1) family.</text>
</comment>
<gene>
    <name evidence="13" type="ORF">Tci_099969</name>
</gene>
<evidence type="ECO:0000256" key="9">
    <source>
        <dbReference type="ARBA" id="ARBA00044504"/>
    </source>
</evidence>
<evidence type="ECO:0000256" key="8">
    <source>
        <dbReference type="ARBA" id="ARBA00023136"/>
    </source>
</evidence>
<accession>A0A699GN89</accession>
<feature type="transmembrane region" description="Helical" evidence="11">
    <location>
        <begin position="286"/>
        <end position="310"/>
    </location>
</feature>
<protein>
    <submittedName>
        <fullName evidence="13">Sugar carrier protein A</fullName>
    </submittedName>
</protein>
<dbReference type="PANTHER" id="PTHR23500">
    <property type="entry name" value="SOLUTE CARRIER FAMILY 2, FACILITATED GLUCOSE TRANSPORTER"/>
    <property type="match status" value="1"/>
</dbReference>
<dbReference type="EMBL" id="BKCJ010019195">
    <property type="protein sequence ID" value="GEV27992.1"/>
    <property type="molecule type" value="Genomic_DNA"/>
</dbReference>
<dbReference type="PROSITE" id="PS00216">
    <property type="entry name" value="SUGAR_TRANSPORT_1"/>
    <property type="match status" value="1"/>
</dbReference>
<feature type="transmembrane region" description="Helical" evidence="11">
    <location>
        <begin position="351"/>
        <end position="373"/>
    </location>
</feature>
<dbReference type="CDD" id="cd17361">
    <property type="entry name" value="MFS_STP"/>
    <property type="match status" value="1"/>
</dbReference>
<keyword evidence="4" id="KW-0762">Sugar transport</keyword>
<dbReference type="InterPro" id="IPR036259">
    <property type="entry name" value="MFS_trans_sf"/>
</dbReference>
<evidence type="ECO:0000256" key="5">
    <source>
        <dbReference type="ARBA" id="ARBA00022692"/>
    </source>
</evidence>
<evidence type="ECO:0000256" key="1">
    <source>
        <dbReference type="ARBA" id="ARBA00004141"/>
    </source>
</evidence>
<dbReference type="PANTHER" id="PTHR23500:SF109">
    <property type="entry name" value="SUGAR TRANSPORT PROTEIN 7"/>
    <property type="match status" value="1"/>
</dbReference>
<keyword evidence="10" id="KW-0175">Coiled coil</keyword>
<feature type="transmembrane region" description="Helical" evidence="11">
    <location>
        <begin position="452"/>
        <end position="473"/>
    </location>
</feature>
<comment type="similarity">
    <text evidence="9">Belongs to the major facilitator superfamily. Phosphate:H(+) symporter (TC 2.A.1.9) family.</text>
</comment>
<feature type="domain" description="Major facilitator superfamily (MFS) profile" evidence="12">
    <location>
        <begin position="30"/>
        <end position="477"/>
    </location>
</feature>
<dbReference type="FunFam" id="1.20.1250.20:FF:000002">
    <property type="entry name" value="Sugar transport protein 13"/>
    <property type="match status" value="1"/>
</dbReference>
<dbReference type="InterPro" id="IPR045262">
    <property type="entry name" value="STP/PLT_plant"/>
</dbReference>
<feature type="coiled-coil region" evidence="10">
    <location>
        <begin position="864"/>
        <end position="891"/>
    </location>
</feature>
<evidence type="ECO:0000256" key="2">
    <source>
        <dbReference type="ARBA" id="ARBA00010992"/>
    </source>
</evidence>
<comment type="subcellular location">
    <subcellularLocation>
        <location evidence="1">Membrane</location>
        <topology evidence="1">Multi-pass membrane protein</topology>
    </subcellularLocation>
</comment>
<evidence type="ECO:0000256" key="11">
    <source>
        <dbReference type="SAM" id="Phobius"/>
    </source>
</evidence>
<dbReference type="GO" id="GO:0015293">
    <property type="term" value="F:symporter activity"/>
    <property type="evidence" value="ECO:0007669"/>
    <property type="project" value="UniProtKB-KW"/>
</dbReference>
<feature type="transmembrane region" description="Helical" evidence="11">
    <location>
        <begin position="116"/>
        <end position="138"/>
    </location>
</feature>
<evidence type="ECO:0000259" key="12">
    <source>
        <dbReference type="PROSITE" id="PS50850"/>
    </source>
</evidence>
<dbReference type="GO" id="GO:0015145">
    <property type="term" value="F:monosaccharide transmembrane transporter activity"/>
    <property type="evidence" value="ECO:0007669"/>
    <property type="project" value="InterPro"/>
</dbReference>
<feature type="transmembrane region" description="Helical" evidence="11">
    <location>
        <begin position="203"/>
        <end position="224"/>
    </location>
</feature>
<feature type="transmembrane region" description="Helical" evidence="11">
    <location>
        <begin position="426"/>
        <end position="446"/>
    </location>
</feature>
<feature type="transmembrane region" description="Helical" evidence="11">
    <location>
        <begin position="85"/>
        <end position="104"/>
    </location>
</feature>
<dbReference type="AlphaFoldDB" id="A0A699GN89"/>
<dbReference type="NCBIfam" id="TIGR00879">
    <property type="entry name" value="SP"/>
    <property type="match status" value="1"/>
</dbReference>
<keyword evidence="3" id="KW-0813">Transport</keyword>
<evidence type="ECO:0000256" key="10">
    <source>
        <dbReference type="SAM" id="Coils"/>
    </source>
</evidence>
<keyword evidence="5 11" id="KW-0812">Transmembrane</keyword>
<reference evidence="13" key="1">
    <citation type="journal article" date="2019" name="Sci. Rep.">
        <title>Draft genome of Tanacetum cinerariifolium, the natural source of mosquito coil.</title>
        <authorList>
            <person name="Yamashiro T."/>
            <person name="Shiraishi A."/>
            <person name="Satake H."/>
            <person name="Nakayama K."/>
        </authorList>
    </citation>
    <scope>NUCLEOTIDE SEQUENCE</scope>
</reference>
<keyword evidence="8 11" id="KW-0472">Membrane</keyword>
<evidence type="ECO:0000313" key="13">
    <source>
        <dbReference type="EMBL" id="GEV27992.1"/>
    </source>
</evidence>